<dbReference type="InterPro" id="IPR014710">
    <property type="entry name" value="RmlC-like_jellyroll"/>
</dbReference>
<dbReference type="SUPFAM" id="SSF46785">
    <property type="entry name" value="Winged helix' DNA-binding domain"/>
    <property type="match status" value="1"/>
</dbReference>
<dbReference type="STRING" id="553177.CAPSP0001_2477"/>
<dbReference type="PROSITE" id="PS51063">
    <property type="entry name" value="HTH_CRP_2"/>
    <property type="match status" value="1"/>
</dbReference>
<evidence type="ECO:0000313" key="10">
    <source>
        <dbReference type="Proteomes" id="UP000217334"/>
    </source>
</evidence>
<feature type="domain" description="Cyclic nucleotide-binding" evidence="4">
    <location>
        <begin position="6"/>
        <end position="106"/>
    </location>
</feature>
<evidence type="ECO:0000256" key="1">
    <source>
        <dbReference type="ARBA" id="ARBA00023015"/>
    </source>
</evidence>
<dbReference type="InterPro" id="IPR018490">
    <property type="entry name" value="cNMP-bd_dom_sf"/>
</dbReference>
<dbReference type="AlphaFoldDB" id="A0A2A3N4I1"/>
<keyword evidence="3" id="KW-0804">Transcription</keyword>
<keyword evidence="2" id="KW-0238">DNA-binding</keyword>
<sequence>MNDVVLQGSITKYVKRLLLDKIIDDTPLQAPKGSVIFKENEHIKGVFYLIEGVCKTSKLSPTGKNHIIRLTKKGELLGLRSVMSQNTTNLMATALTDVQYYIIPKEYILSAFSENPSFVMELAKIVSDELRKSDNQIVDMVHKRVKQRLAETLCLLENTFGTDAQGYIASPLVREEIANLVGTATESLIRTLSDFAKDGIVELKGKHIRIANRNLLKKIHG</sequence>
<dbReference type="eggNOG" id="COG0664">
    <property type="taxonomic scope" value="Bacteria"/>
</dbReference>
<dbReference type="GeneID" id="78161733"/>
<dbReference type="SUPFAM" id="SSF51206">
    <property type="entry name" value="cAMP-binding domain-like"/>
    <property type="match status" value="1"/>
</dbReference>
<dbReference type="KEGG" id="cspu:CGC55_13060"/>
<dbReference type="RefSeq" id="WP_002681045.1">
    <property type="nucleotide sequence ID" value="NZ_CAJPRX010000034.1"/>
</dbReference>
<dbReference type="PROSITE" id="PS50042">
    <property type="entry name" value="CNMP_BINDING_3"/>
    <property type="match status" value="1"/>
</dbReference>
<dbReference type="EMBL" id="CP022385">
    <property type="protein sequence ID" value="ATA85372.1"/>
    <property type="molecule type" value="Genomic_DNA"/>
</dbReference>
<dbReference type="OrthoDB" id="9127033at2"/>
<dbReference type="Gene3D" id="1.10.10.10">
    <property type="entry name" value="Winged helix-like DNA-binding domain superfamily/Winged helix DNA-binding domain"/>
    <property type="match status" value="1"/>
</dbReference>
<keyword evidence="1" id="KW-0805">Transcription regulation</keyword>
<keyword evidence="9" id="KW-1185">Reference proteome</keyword>
<accession>A0A2A3N4I1</accession>
<dbReference type="EMBL" id="CP022383">
    <property type="protein sequence ID" value="ATA78885.1"/>
    <property type="molecule type" value="Genomic_DNA"/>
</dbReference>
<dbReference type="GO" id="GO:0005829">
    <property type="term" value="C:cytosol"/>
    <property type="evidence" value="ECO:0007669"/>
    <property type="project" value="TreeGrafter"/>
</dbReference>
<dbReference type="SMART" id="SM00100">
    <property type="entry name" value="cNMP"/>
    <property type="match status" value="1"/>
</dbReference>
<reference evidence="8 11" key="3">
    <citation type="submission" date="2018-06" db="EMBL/GenBank/DDBJ databases">
        <authorList>
            <consortium name="Pathogen Informatics"/>
            <person name="Doyle S."/>
        </authorList>
    </citation>
    <scope>NUCLEOTIDE SEQUENCE [LARGE SCALE GENOMIC DNA]</scope>
    <source>
        <strain evidence="8 11">NCTC11653</strain>
    </source>
</reference>
<evidence type="ECO:0000313" key="6">
    <source>
        <dbReference type="EMBL" id="ATA78885.1"/>
    </source>
</evidence>
<evidence type="ECO:0000313" key="9">
    <source>
        <dbReference type="Proteomes" id="UP000217301"/>
    </source>
</evidence>
<dbReference type="CDD" id="cd00038">
    <property type="entry name" value="CAP_ED"/>
    <property type="match status" value="1"/>
</dbReference>
<evidence type="ECO:0000256" key="3">
    <source>
        <dbReference type="ARBA" id="ARBA00023163"/>
    </source>
</evidence>
<evidence type="ECO:0000259" key="5">
    <source>
        <dbReference type="PROSITE" id="PS51063"/>
    </source>
</evidence>
<feature type="domain" description="HTH crp-type" evidence="5">
    <location>
        <begin position="143"/>
        <end position="214"/>
    </location>
</feature>
<dbReference type="Pfam" id="PF00027">
    <property type="entry name" value="cNMP_binding"/>
    <property type="match status" value="1"/>
</dbReference>
<name>A0A2A3N4I1_CAPSP</name>
<dbReference type="InterPro" id="IPR036388">
    <property type="entry name" value="WH-like_DNA-bd_sf"/>
</dbReference>
<dbReference type="GO" id="GO:0003677">
    <property type="term" value="F:DNA binding"/>
    <property type="evidence" value="ECO:0007669"/>
    <property type="project" value="UniProtKB-KW"/>
</dbReference>
<dbReference type="InterPro" id="IPR012318">
    <property type="entry name" value="HTH_CRP"/>
</dbReference>
<dbReference type="Pfam" id="PF13545">
    <property type="entry name" value="HTH_Crp_2"/>
    <property type="match status" value="1"/>
</dbReference>
<dbReference type="PANTHER" id="PTHR24567">
    <property type="entry name" value="CRP FAMILY TRANSCRIPTIONAL REGULATORY PROTEIN"/>
    <property type="match status" value="1"/>
</dbReference>
<dbReference type="InterPro" id="IPR036390">
    <property type="entry name" value="WH_DNA-bd_sf"/>
</dbReference>
<evidence type="ECO:0000313" key="8">
    <source>
        <dbReference type="EMBL" id="SQA76468.1"/>
    </source>
</evidence>
<dbReference type="InterPro" id="IPR050397">
    <property type="entry name" value="Env_Response_Regulators"/>
</dbReference>
<proteinExistence type="predicted"/>
<dbReference type="Proteomes" id="UP000217334">
    <property type="component" value="Chromosome"/>
</dbReference>
<dbReference type="PANTHER" id="PTHR24567:SF74">
    <property type="entry name" value="HTH-TYPE TRANSCRIPTIONAL REGULATOR ARCR"/>
    <property type="match status" value="1"/>
</dbReference>
<protein>
    <submittedName>
        <fullName evidence="6">Crp/Fnr family transcriptional regulator</fullName>
    </submittedName>
    <submittedName>
        <fullName evidence="8">Fumarate and nitrate reduction regulatory protein</fullName>
    </submittedName>
</protein>
<gene>
    <name evidence="8" type="primary">fnr</name>
    <name evidence="7" type="ORF">CGC55_13060</name>
    <name evidence="6" type="ORF">CGC59_03975</name>
    <name evidence="8" type="ORF">NCTC11653_02393</name>
</gene>
<evidence type="ECO:0000256" key="2">
    <source>
        <dbReference type="ARBA" id="ARBA00023125"/>
    </source>
</evidence>
<reference evidence="9 10" key="2">
    <citation type="submission" date="2017-06" db="EMBL/GenBank/DDBJ databases">
        <title>Capnocytophaga spp. assemblies.</title>
        <authorList>
            <person name="Gulvik C.A."/>
        </authorList>
    </citation>
    <scope>NUCLEOTIDE SEQUENCE [LARGE SCALE GENOMIC DNA]</scope>
    <source>
        <strain evidence="10">H4486</strain>
        <strain evidence="9">KC1668</strain>
    </source>
</reference>
<dbReference type="Proteomes" id="UP000217301">
    <property type="component" value="Chromosome"/>
</dbReference>
<dbReference type="Proteomes" id="UP000249902">
    <property type="component" value="Unassembled WGS sequence"/>
</dbReference>
<dbReference type="EMBL" id="UAVP01000010">
    <property type="protein sequence ID" value="SQA76468.1"/>
    <property type="molecule type" value="Genomic_DNA"/>
</dbReference>
<organism evidence="6 10">
    <name type="scientific">Capnocytophaga sputigena</name>
    <dbReference type="NCBI Taxonomy" id="1019"/>
    <lineage>
        <taxon>Bacteria</taxon>
        <taxon>Pseudomonadati</taxon>
        <taxon>Bacteroidota</taxon>
        <taxon>Flavobacteriia</taxon>
        <taxon>Flavobacteriales</taxon>
        <taxon>Flavobacteriaceae</taxon>
        <taxon>Capnocytophaga</taxon>
    </lineage>
</organism>
<reference evidence="6" key="1">
    <citation type="journal article" date="2017" name="Genome Announc.">
        <title>Twelve Complete Reference Genomes of Clinical Isolates in the Capnocytophaga Genus.</title>
        <authorList>
            <person name="Villarma A."/>
            <person name="Gulvik C.A."/>
            <person name="Rowe L.A."/>
            <person name="Sheth M."/>
            <person name="Juieng P."/>
            <person name="Nicholson A.C."/>
            <person name="Loparev V.N."/>
            <person name="McQuiston J.R."/>
        </authorList>
    </citation>
    <scope>NUCLEOTIDE SEQUENCE</scope>
    <source>
        <strain evidence="6">H4486</strain>
        <strain evidence="7">KC1668</strain>
    </source>
</reference>
<dbReference type="InterPro" id="IPR000595">
    <property type="entry name" value="cNMP-bd_dom"/>
</dbReference>
<dbReference type="SMART" id="SM00419">
    <property type="entry name" value="HTH_CRP"/>
    <property type="match status" value="1"/>
</dbReference>
<evidence type="ECO:0000313" key="11">
    <source>
        <dbReference type="Proteomes" id="UP000249902"/>
    </source>
</evidence>
<evidence type="ECO:0000259" key="4">
    <source>
        <dbReference type="PROSITE" id="PS50042"/>
    </source>
</evidence>
<dbReference type="GO" id="GO:0003700">
    <property type="term" value="F:DNA-binding transcription factor activity"/>
    <property type="evidence" value="ECO:0007669"/>
    <property type="project" value="TreeGrafter"/>
</dbReference>
<evidence type="ECO:0000313" key="7">
    <source>
        <dbReference type="EMBL" id="ATA85372.1"/>
    </source>
</evidence>
<dbReference type="Gene3D" id="2.60.120.10">
    <property type="entry name" value="Jelly Rolls"/>
    <property type="match status" value="1"/>
</dbReference>